<evidence type="ECO:0000313" key="1">
    <source>
        <dbReference type="EnsemblMetazoa" id="Aqu2.1.30330_001"/>
    </source>
</evidence>
<organism evidence="1">
    <name type="scientific">Amphimedon queenslandica</name>
    <name type="common">Sponge</name>
    <dbReference type="NCBI Taxonomy" id="400682"/>
    <lineage>
        <taxon>Eukaryota</taxon>
        <taxon>Metazoa</taxon>
        <taxon>Porifera</taxon>
        <taxon>Demospongiae</taxon>
        <taxon>Heteroscleromorpha</taxon>
        <taxon>Haplosclerida</taxon>
        <taxon>Niphatidae</taxon>
        <taxon>Amphimedon</taxon>
    </lineage>
</organism>
<proteinExistence type="predicted"/>
<protein>
    <submittedName>
        <fullName evidence="1">Uncharacterized protein</fullName>
    </submittedName>
</protein>
<dbReference type="InParanoid" id="A0A1X7UQR0"/>
<dbReference type="EnsemblMetazoa" id="Aqu2.1.30330_001">
    <property type="protein sequence ID" value="Aqu2.1.30330_001"/>
    <property type="gene ID" value="Aqu2.1.30330"/>
</dbReference>
<name>A0A1X7UQR0_AMPQE</name>
<accession>A0A1X7UQR0</accession>
<reference evidence="1" key="1">
    <citation type="submission" date="2017-05" db="UniProtKB">
        <authorList>
            <consortium name="EnsemblMetazoa"/>
        </authorList>
    </citation>
    <scope>IDENTIFICATION</scope>
</reference>
<sequence>MAAESCMPQEEDTNHSDFTCSLLLTKVKAIKAFKMDDPKSRRSFKKDRWCREEDNLETFARNLEIMATRFYVGSTFCPCLLGFLYSTDTTMLVLDCRSGDTTVISVQRGPQLKETLCEVE</sequence>
<dbReference type="AlphaFoldDB" id="A0A1X7UQR0"/>